<dbReference type="InterPro" id="IPR002347">
    <property type="entry name" value="SDR_fam"/>
</dbReference>
<evidence type="ECO:0000313" key="8">
    <source>
        <dbReference type="EMBL" id="TQB73923.1"/>
    </source>
</evidence>
<evidence type="ECO:0000256" key="1">
    <source>
        <dbReference type="ARBA" id="ARBA00004123"/>
    </source>
</evidence>
<dbReference type="PANTHER" id="PTHR31001:SF49">
    <property type="entry name" value="ZN(II)2CYS6 TRANSCRIPTION FACTOR (EUROFUNG)"/>
    <property type="match status" value="1"/>
</dbReference>
<dbReference type="Proteomes" id="UP000319663">
    <property type="component" value="Unassembled WGS sequence"/>
</dbReference>
<evidence type="ECO:0000313" key="9">
    <source>
        <dbReference type="Proteomes" id="UP000319663"/>
    </source>
</evidence>
<dbReference type="PROSITE" id="PS00061">
    <property type="entry name" value="ADH_SHORT"/>
    <property type="match status" value="1"/>
</dbReference>
<feature type="compositionally biased region" description="Low complexity" evidence="6">
    <location>
        <begin position="362"/>
        <end position="371"/>
    </location>
</feature>
<dbReference type="SMART" id="SM00906">
    <property type="entry name" value="Fungal_trans"/>
    <property type="match status" value="1"/>
</dbReference>
<name>A0A507R0L2_MONPU</name>
<dbReference type="Pfam" id="PF04082">
    <property type="entry name" value="Fungal_trans"/>
    <property type="match status" value="1"/>
</dbReference>
<reference evidence="8 9" key="1">
    <citation type="submission" date="2019-06" db="EMBL/GenBank/DDBJ databases">
        <title>Wine fermentation using esterase from Monascus purpureus.</title>
        <authorList>
            <person name="Geng C."/>
            <person name="Zhang Y."/>
        </authorList>
    </citation>
    <scope>NUCLEOTIDE SEQUENCE [LARGE SCALE GENOMIC DNA]</scope>
    <source>
        <strain evidence="8">HQ1</strain>
    </source>
</reference>
<evidence type="ECO:0000259" key="7">
    <source>
        <dbReference type="SMART" id="SM00906"/>
    </source>
</evidence>
<dbReference type="Pfam" id="PF00106">
    <property type="entry name" value="adh_short"/>
    <property type="match status" value="1"/>
</dbReference>
<comment type="subcellular location">
    <subcellularLocation>
        <location evidence="1">Nucleus</location>
    </subcellularLocation>
</comment>
<dbReference type="CDD" id="cd00067">
    <property type="entry name" value="GAL4"/>
    <property type="match status" value="1"/>
</dbReference>
<organism evidence="8 9">
    <name type="scientific">Monascus purpureus</name>
    <name type="common">Red mold</name>
    <name type="synonym">Monascus anka</name>
    <dbReference type="NCBI Taxonomy" id="5098"/>
    <lineage>
        <taxon>Eukaryota</taxon>
        <taxon>Fungi</taxon>
        <taxon>Dikarya</taxon>
        <taxon>Ascomycota</taxon>
        <taxon>Pezizomycotina</taxon>
        <taxon>Eurotiomycetes</taxon>
        <taxon>Eurotiomycetidae</taxon>
        <taxon>Eurotiales</taxon>
        <taxon>Aspergillaceae</taxon>
        <taxon>Monascus</taxon>
    </lineage>
</organism>
<evidence type="ECO:0000256" key="3">
    <source>
        <dbReference type="ARBA" id="ARBA00023015"/>
    </source>
</evidence>
<evidence type="ECO:0000256" key="2">
    <source>
        <dbReference type="ARBA" id="ARBA00022857"/>
    </source>
</evidence>
<feature type="domain" description="Xylanolytic transcriptional activator regulatory" evidence="7">
    <location>
        <begin position="520"/>
        <end position="594"/>
    </location>
</feature>
<keyword evidence="9" id="KW-1185">Reference proteome</keyword>
<proteinExistence type="predicted"/>
<dbReference type="InterPro" id="IPR050613">
    <property type="entry name" value="Sec_Metabolite_Reg"/>
</dbReference>
<feature type="region of interest" description="Disordered" evidence="6">
    <location>
        <begin position="833"/>
        <end position="859"/>
    </location>
</feature>
<keyword evidence="4" id="KW-0804">Transcription</keyword>
<evidence type="ECO:0000256" key="6">
    <source>
        <dbReference type="SAM" id="MobiDB-lite"/>
    </source>
</evidence>
<dbReference type="GO" id="GO:0000981">
    <property type="term" value="F:DNA-binding transcription factor activity, RNA polymerase II-specific"/>
    <property type="evidence" value="ECO:0007669"/>
    <property type="project" value="InterPro"/>
</dbReference>
<sequence length="892" mass="97936">MSLSEVNTILLVGGTSGIGAGLASRLHAAGKKVIVTGRRQDRLAALEQALPGLYTSCFDISDIQTLPKTVSDLTEKHPDIDSVIIAAGIQLYTQLDKPETVSPESISEEIATNLTGPIVLSNLFVSFFLSQKKASPTSIVFTTSGLAIAPFPVVSVYSATKSALHSYALSLRSLLFESRIKVVEMVPQFVADTELALKDRDLVIAALGGPDSPAAKGLPLQQCLDEIMAGLAEGRNEFGVGRADMILKTWRIKCNRELPCQNCIVRNEVWTCSYVAPSDSSRQKQAAHNRQGKDNSQNTEAPALTAAGAIFNDQYDTYYRGATHWGSVVDEVGRFSAPSAKNTIDADPKKLTEPDLVAVTLGSSSNGSESSEGSRENIQGTRKSALESVVELPLRAVADRLALSFFDTQGPTGLWLHVVHRPTFLSNYAKFWRAPDGLPKSWIGLLFSILSLSLQARVGWFDDIVDPSNYHDFVTRWRSIAVSCSQTRDNSLKGAQYSLQTKLLVSIGIALSPDCDGKDFSTSIGVVTRDAIHMGFHRDPSRSRSIRVFDGEIRRRLWALVKQMDTLSSFHMGLPCSIRSAETDTREPLNIADDQLLEDMGELPEPVPFSPDIPIGYMIVKSRICEVLGRIVEHLNSLSTGTYDQALQIQRDLEAVYTSIPLHFQFTSWDEASEAPPTLFVQRIHLNLLFHQGICALHRKYLPLSFTVNGHAYRASRDACQESALVLLSHQACLFRELKPGGVVKPSHGRSIRPASENFGLAAAILCLCLQRIDASAPEEMEKRGDIIRTLRISRDIYAELVGESETAKRLSKILTYALSKALRADGDGNLPLEQGQDFPAVDLTGKNSDEPRNQTTTQDDLIGFSLDENVDFSGVLDPDWSEHFNWVSLIF</sequence>
<dbReference type="EMBL" id="VIFY01000038">
    <property type="protein sequence ID" value="TQB73923.1"/>
    <property type="molecule type" value="Genomic_DNA"/>
</dbReference>
<dbReference type="InterPro" id="IPR036291">
    <property type="entry name" value="NAD(P)-bd_dom_sf"/>
</dbReference>
<dbReference type="AlphaFoldDB" id="A0A507R0L2"/>
<dbReference type="PANTHER" id="PTHR31001">
    <property type="entry name" value="UNCHARACTERIZED TRANSCRIPTIONAL REGULATORY PROTEIN"/>
    <property type="match status" value="1"/>
</dbReference>
<dbReference type="STRING" id="5098.A0A507R0L2"/>
<accession>A0A507R0L2</accession>
<dbReference type="SUPFAM" id="SSF51735">
    <property type="entry name" value="NAD(P)-binding Rossmann-fold domains"/>
    <property type="match status" value="1"/>
</dbReference>
<dbReference type="Gene3D" id="3.40.50.720">
    <property type="entry name" value="NAD(P)-binding Rossmann-like Domain"/>
    <property type="match status" value="1"/>
</dbReference>
<gene>
    <name evidence="8" type="ORF">MPDQ_005402</name>
</gene>
<protein>
    <recommendedName>
        <fullName evidence="7">Xylanolytic transcriptional activator regulatory domain-containing protein</fullName>
    </recommendedName>
</protein>
<dbReference type="InterPro" id="IPR020904">
    <property type="entry name" value="Sc_DH/Rdtase_CS"/>
</dbReference>
<evidence type="ECO:0000256" key="4">
    <source>
        <dbReference type="ARBA" id="ARBA00023163"/>
    </source>
</evidence>
<keyword evidence="3" id="KW-0805">Transcription regulation</keyword>
<dbReference type="GO" id="GO:0005634">
    <property type="term" value="C:nucleus"/>
    <property type="evidence" value="ECO:0007669"/>
    <property type="project" value="UniProtKB-SubCell"/>
</dbReference>
<dbReference type="GO" id="GO:0003677">
    <property type="term" value="F:DNA binding"/>
    <property type="evidence" value="ECO:0007669"/>
    <property type="project" value="InterPro"/>
</dbReference>
<comment type="caution">
    <text evidence="8">The sequence shown here is derived from an EMBL/GenBank/DDBJ whole genome shotgun (WGS) entry which is preliminary data.</text>
</comment>
<keyword evidence="2" id="KW-0521">NADP</keyword>
<dbReference type="InterPro" id="IPR007219">
    <property type="entry name" value="XnlR_reg_dom"/>
</dbReference>
<evidence type="ECO:0000256" key="5">
    <source>
        <dbReference type="ARBA" id="ARBA00023242"/>
    </source>
</evidence>
<dbReference type="GO" id="GO:0006351">
    <property type="term" value="P:DNA-templated transcription"/>
    <property type="evidence" value="ECO:0007669"/>
    <property type="project" value="InterPro"/>
</dbReference>
<dbReference type="CDD" id="cd12148">
    <property type="entry name" value="fungal_TF_MHR"/>
    <property type="match status" value="1"/>
</dbReference>
<keyword evidence="5" id="KW-0539">Nucleus</keyword>
<dbReference type="InterPro" id="IPR001138">
    <property type="entry name" value="Zn2Cys6_DnaBD"/>
</dbReference>
<dbReference type="GO" id="GO:0008270">
    <property type="term" value="F:zinc ion binding"/>
    <property type="evidence" value="ECO:0007669"/>
    <property type="project" value="InterPro"/>
</dbReference>
<feature type="region of interest" description="Disordered" evidence="6">
    <location>
        <begin position="361"/>
        <end position="380"/>
    </location>
</feature>
<dbReference type="Pfam" id="PF00172">
    <property type="entry name" value="Zn_clus"/>
    <property type="match status" value="1"/>
</dbReference>